<dbReference type="EMBL" id="MRZV01000318">
    <property type="protein sequence ID" value="PIK52668.1"/>
    <property type="molecule type" value="Genomic_DNA"/>
</dbReference>
<gene>
    <name evidence="7" type="ORF">BSL78_10435</name>
</gene>
<keyword evidence="2 7" id="KW-0121">Carboxypeptidase</keyword>
<dbReference type="PANTHER" id="PTHR11802:SF472">
    <property type="entry name" value="SERINE CARBOXYPEPTIDASE CPVL-RELATED"/>
    <property type="match status" value="1"/>
</dbReference>
<keyword evidence="4" id="KW-0732">Signal</keyword>
<evidence type="ECO:0000256" key="6">
    <source>
        <dbReference type="ARBA" id="ARBA00023180"/>
    </source>
</evidence>
<dbReference type="Gene3D" id="3.40.50.1820">
    <property type="entry name" value="alpha/beta hydrolase"/>
    <property type="match status" value="1"/>
</dbReference>
<sequence length="311" mass="35074">MSGTLYYHSGRFSLQFDIHSALTQFFQVFPEYQKNDFYASGESYAGKYVPAIGAKIHEENPTAKLKINFRGVLIGDGLCDPLSMFPAYPELMYQTSQIDETQKKVAEQYVQEGVDHIKKGEWLMAFEVYDRFIGLGGKIPSFWENATGGTDHFNFLRSQSPVEFNYYGPYLAKGAVRKAIHVGNLTYNDGAKVEEHLLEDVAQSVRDKVIILANNYKTLFYSGQLDVIVGTTLTESFLAGLEWKGQAEYQKAKRVVWKVSPSNVEVAGYARNASGLFQVVVRGGGHILPYDQPLRTFDMVDRFITGRPFHP</sequence>
<dbReference type="GO" id="GO:0004185">
    <property type="term" value="F:serine-type carboxypeptidase activity"/>
    <property type="evidence" value="ECO:0007669"/>
    <property type="project" value="InterPro"/>
</dbReference>
<keyword evidence="6" id="KW-0325">Glycoprotein</keyword>
<comment type="caution">
    <text evidence="7">The sequence shown here is derived from an EMBL/GenBank/DDBJ whole genome shotgun (WGS) entry which is preliminary data.</text>
</comment>
<dbReference type="PANTHER" id="PTHR11802">
    <property type="entry name" value="SERINE PROTEASE FAMILY S10 SERINE CARBOXYPEPTIDASE"/>
    <property type="match status" value="1"/>
</dbReference>
<organism evidence="7 8">
    <name type="scientific">Stichopus japonicus</name>
    <name type="common">Sea cucumber</name>
    <dbReference type="NCBI Taxonomy" id="307972"/>
    <lineage>
        <taxon>Eukaryota</taxon>
        <taxon>Metazoa</taxon>
        <taxon>Echinodermata</taxon>
        <taxon>Eleutherozoa</taxon>
        <taxon>Echinozoa</taxon>
        <taxon>Holothuroidea</taxon>
        <taxon>Aspidochirotacea</taxon>
        <taxon>Aspidochirotida</taxon>
        <taxon>Stichopodidae</taxon>
        <taxon>Apostichopus</taxon>
    </lineage>
</organism>
<dbReference type="Pfam" id="PF00450">
    <property type="entry name" value="Peptidase_S10"/>
    <property type="match status" value="1"/>
</dbReference>
<dbReference type="OrthoDB" id="443318at2759"/>
<evidence type="ECO:0000313" key="8">
    <source>
        <dbReference type="Proteomes" id="UP000230750"/>
    </source>
</evidence>
<evidence type="ECO:0000313" key="7">
    <source>
        <dbReference type="EMBL" id="PIK52668.1"/>
    </source>
</evidence>
<accession>A0A2G8KXE8</accession>
<reference evidence="7 8" key="1">
    <citation type="journal article" date="2017" name="PLoS Biol.">
        <title>The sea cucumber genome provides insights into morphological evolution and visceral regeneration.</title>
        <authorList>
            <person name="Zhang X."/>
            <person name="Sun L."/>
            <person name="Yuan J."/>
            <person name="Sun Y."/>
            <person name="Gao Y."/>
            <person name="Zhang L."/>
            <person name="Li S."/>
            <person name="Dai H."/>
            <person name="Hamel J.F."/>
            <person name="Liu C."/>
            <person name="Yu Y."/>
            <person name="Liu S."/>
            <person name="Lin W."/>
            <person name="Guo K."/>
            <person name="Jin S."/>
            <person name="Xu P."/>
            <person name="Storey K.B."/>
            <person name="Huan P."/>
            <person name="Zhang T."/>
            <person name="Zhou Y."/>
            <person name="Zhang J."/>
            <person name="Lin C."/>
            <person name="Li X."/>
            <person name="Xing L."/>
            <person name="Huo D."/>
            <person name="Sun M."/>
            <person name="Wang L."/>
            <person name="Mercier A."/>
            <person name="Li F."/>
            <person name="Yang H."/>
            <person name="Xiang J."/>
        </authorList>
    </citation>
    <scope>NUCLEOTIDE SEQUENCE [LARGE SCALE GENOMIC DNA]</scope>
    <source>
        <strain evidence="7">Shaxun</strain>
        <tissue evidence="7">Muscle</tissue>
    </source>
</reference>
<keyword evidence="5" id="KW-0378">Hydrolase</keyword>
<protein>
    <submittedName>
        <fullName evidence="7">Putative serine carboxypeptidase CPVL</fullName>
    </submittedName>
</protein>
<dbReference type="Proteomes" id="UP000230750">
    <property type="component" value="Unassembled WGS sequence"/>
</dbReference>
<dbReference type="InterPro" id="IPR029058">
    <property type="entry name" value="AB_hydrolase_fold"/>
</dbReference>
<dbReference type="AlphaFoldDB" id="A0A2G8KXE8"/>
<keyword evidence="8" id="KW-1185">Reference proteome</keyword>
<evidence type="ECO:0000256" key="5">
    <source>
        <dbReference type="ARBA" id="ARBA00022801"/>
    </source>
</evidence>
<keyword evidence="3" id="KW-0645">Protease</keyword>
<dbReference type="PRINTS" id="PR00724">
    <property type="entry name" value="CRBOXYPTASEC"/>
</dbReference>
<evidence type="ECO:0000256" key="4">
    <source>
        <dbReference type="ARBA" id="ARBA00022729"/>
    </source>
</evidence>
<dbReference type="STRING" id="307972.A0A2G8KXE8"/>
<comment type="similarity">
    <text evidence="1">Belongs to the peptidase S10 family.</text>
</comment>
<evidence type="ECO:0000256" key="1">
    <source>
        <dbReference type="ARBA" id="ARBA00009431"/>
    </source>
</evidence>
<dbReference type="InterPro" id="IPR001563">
    <property type="entry name" value="Peptidase_S10"/>
</dbReference>
<dbReference type="GO" id="GO:0006508">
    <property type="term" value="P:proteolysis"/>
    <property type="evidence" value="ECO:0007669"/>
    <property type="project" value="UniProtKB-KW"/>
</dbReference>
<dbReference type="SUPFAM" id="SSF53474">
    <property type="entry name" value="alpha/beta-Hydrolases"/>
    <property type="match status" value="1"/>
</dbReference>
<evidence type="ECO:0000256" key="3">
    <source>
        <dbReference type="ARBA" id="ARBA00022670"/>
    </source>
</evidence>
<evidence type="ECO:0000256" key="2">
    <source>
        <dbReference type="ARBA" id="ARBA00022645"/>
    </source>
</evidence>
<name>A0A2G8KXE8_STIJA</name>
<proteinExistence type="inferred from homology"/>